<dbReference type="Gene3D" id="3.20.20.80">
    <property type="entry name" value="Glycosidases"/>
    <property type="match status" value="1"/>
</dbReference>
<dbReference type="InterPro" id="IPR017853">
    <property type="entry name" value="GH"/>
</dbReference>
<dbReference type="Gene3D" id="2.60.120.260">
    <property type="entry name" value="Galactose-binding domain-like"/>
    <property type="match status" value="1"/>
</dbReference>
<dbReference type="InterPro" id="IPR011081">
    <property type="entry name" value="Big_4"/>
</dbReference>
<dbReference type="Pfam" id="PF07532">
    <property type="entry name" value="Big_4"/>
    <property type="match status" value="2"/>
</dbReference>
<dbReference type="EMBL" id="JNBQ01000002">
    <property type="protein sequence ID" value="KLN36151.1"/>
    <property type="molecule type" value="Genomic_DNA"/>
</dbReference>
<evidence type="ECO:0000313" key="3">
    <source>
        <dbReference type="EMBL" id="KLN36151.1"/>
    </source>
</evidence>
<reference evidence="3 4" key="1">
    <citation type="submission" date="2014-05" db="EMBL/GenBank/DDBJ databases">
        <title>Cellulosimicrobium funkei U11 genome.</title>
        <authorList>
            <person name="Hu C."/>
            <person name="Gong Y."/>
            <person name="Wan W."/>
            <person name="Jiang M."/>
        </authorList>
    </citation>
    <scope>NUCLEOTIDE SEQUENCE [LARGE SCALE GENOMIC DNA]</scope>
    <source>
        <strain evidence="3 4">U11</strain>
    </source>
</reference>
<dbReference type="InterPro" id="IPR000421">
    <property type="entry name" value="FA58C"/>
</dbReference>
<dbReference type="InterPro" id="IPR039743">
    <property type="entry name" value="6GAL/EXGAL"/>
</dbReference>
<evidence type="ECO:0000313" key="4">
    <source>
        <dbReference type="Proteomes" id="UP000035265"/>
    </source>
</evidence>
<dbReference type="Gene3D" id="2.80.10.50">
    <property type="match status" value="1"/>
</dbReference>
<dbReference type="Pfam" id="PF00754">
    <property type="entry name" value="F5_F8_type_C"/>
    <property type="match status" value="1"/>
</dbReference>
<feature type="compositionally biased region" description="Low complexity" evidence="1">
    <location>
        <begin position="1"/>
        <end position="26"/>
    </location>
</feature>
<dbReference type="InterPro" id="IPR035992">
    <property type="entry name" value="Ricin_B-like_lectins"/>
</dbReference>
<dbReference type="RefSeq" id="WP_231581697.1">
    <property type="nucleotide sequence ID" value="NZ_JNBQ01000002.1"/>
</dbReference>
<dbReference type="PANTHER" id="PTHR42767">
    <property type="entry name" value="ENDO-BETA-1,6-GALACTANASE"/>
    <property type="match status" value="1"/>
</dbReference>
<protein>
    <recommendedName>
        <fullName evidence="2">F5/8 type C domain-containing protein</fullName>
    </recommendedName>
</protein>
<dbReference type="Pfam" id="PF14587">
    <property type="entry name" value="Glyco_hydr_30_2"/>
    <property type="match status" value="1"/>
</dbReference>
<dbReference type="Pfam" id="PF14200">
    <property type="entry name" value="RicinB_lectin_2"/>
    <property type="match status" value="1"/>
</dbReference>
<dbReference type="Gene3D" id="2.60.40.1180">
    <property type="entry name" value="Golgi alpha-mannosidase II"/>
    <property type="match status" value="1"/>
</dbReference>
<dbReference type="InterPro" id="IPR000772">
    <property type="entry name" value="Ricin_B_lectin"/>
</dbReference>
<organism evidence="3 4">
    <name type="scientific">Cellulosimicrobium funkei</name>
    <dbReference type="NCBI Taxonomy" id="264251"/>
    <lineage>
        <taxon>Bacteria</taxon>
        <taxon>Bacillati</taxon>
        <taxon>Actinomycetota</taxon>
        <taxon>Actinomycetes</taxon>
        <taxon>Micrococcales</taxon>
        <taxon>Promicromonosporaceae</taxon>
        <taxon>Cellulosimicrobium</taxon>
    </lineage>
</organism>
<evidence type="ECO:0000259" key="2">
    <source>
        <dbReference type="PROSITE" id="PS50022"/>
    </source>
</evidence>
<feature type="domain" description="F5/8 type C" evidence="2">
    <location>
        <begin position="876"/>
        <end position="1025"/>
    </location>
</feature>
<keyword evidence="4" id="KW-1185">Reference proteome</keyword>
<comment type="caution">
    <text evidence="3">The sequence shown here is derived from an EMBL/GenBank/DDBJ whole genome shotgun (WGS) entry which is preliminary data.</text>
</comment>
<dbReference type="SUPFAM" id="SSF50370">
    <property type="entry name" value="Ricin B-like lectins"/>
    <property type="match status" value="1"/>
</dbReference>
<dbReference type="AlphaFoldDB" id="A0A0H2KRJ5"/>
<evidence type="ECO:0000256" key="1">
    <source>
        <dbReference type="SAM" id="MobiDB-lite"/>
    </source>
</evidence>
<dbReference type="InterPro" id="IPR039514">
    <property type="entry name" value="6GAL-like"/>
</dbReference>
<accession>A0A0H2KRJ5</accession>
<dbReference type="SUPFAM" id="SSF49785">
    <property type="entry name" value="Galactose-binding domain-like"/>
    <property type="match status" value="1"/>
</dbReference>
<dbReference type="PROSITE" id="PS50022">
    <property type="entry name" value="FA58C_3"/>
    <property type="match status" value="1"/>
</dbReference>
<dbReference type="InterPro" id="IPR008979">
    <property type="entry name" value="Galactose-bd-like_sf"/>
</dbReference>
<dbReference type="STRING" id="264251.FB00_03905"/>
<dbReference type="PATRIC" id="fig|264251.5.peg.801"/>
<dbReference type="InterPro" id="IPR013780">
    <property type="entry name" value="Glyco_hydro_b"/>
</dbReference>
<dbReference type="PROSITE" id="PS50231">
    <property type="entry name" value="RICIN_B_LECTIN"/>
    <property type="match status" value="1"/>
</dbReference>
<proteinExistence type="predicted"/>
<dbReference type="CDD" id="cd00161">
    <property type="entry name" value="beta-trefoil_Ricin-like"/>
    <property type="match status" value="1"/>
</dbReference>
<dbReference type="PANTHER" id="PTHR42767:SF1">
    <property type="entry name" value="ENDO-BETA-1,6-GALACTANASE-LIKE DOMAIN-CONTAINING PROTEIN"/>
    <property type="match status" value="1"/>
</dbReference>
<dbReference type="GO" id="GO:0004553">
    <property type="term" value="F:hydrolase activity, hydrolyzing O-glycosyl compounds"/>
    <property type="evidence" value="ECO:0007669"/>
    <property type="project" value="InterPro"/>
</dbReference>
<feature type="region of interest" description="Disordered" evidence="1">
    <location>
        <begin position="1"/>
        <end position="29"/>
    </location>
</feature>
<gene>
    <name evidence="3" type="ORF">FB00_03905</name>
</gene>
<sequence length="1200" mass="123041">MSLTDTDTTMRGGPPGPRRTSSPGGRAVHGTSARLVAGLGAGALVAGCALAALPAQASPLGAVAAAGTTAAAADVAGVTVTPDPSYAGAPFEGWGTSLVWFANATGGYPDEIRDRLADMVFGDEGLNLNIARYNVGGGNAPDVPDYLRAGGAVDGWWKAPEGTTRTDVDWWDPENPDHWDEDADATQRWWVDRIKDDVTHWETFSNSPPWFMTVSGYVSGGFSSTADQLKTDSIDDFAAYLVGVTERLEDAHGIEVDTIDPFNEPNTNYWGTQLGADGNPTGGRQEGAHMGPALQAKVVPALAAALEGSSTDAVVSAMDETNPGTFATNWNAYPQAVRDQVSQLNVHTYGTGQRTTVRDIAKGEDKPLWMSEVGGNWSSTGQDFETMESGLGSAQHIVDDLRELEPSAWVFWQPVEDYANMAPGGESANGMNWGEIQIPFDCTAEDTLETCPIYTNTKYWATQNFTHYIEPGDSLIRSDDASSTAAVSADGTSATVVHVNATKGERAVTLDLSKFGAVGSDATVTPVVTSTAGYLVEGEPVDVTTGADGPSATLVVPAESVTTLVVDGVSGVADDAALVQDGHAYRLDGVQADRSLAPSASGTGVVIRTDAPVAEQAWELTALGAPEGSGTHRTRYAVTNAATGRQLAVAADTSAVLQDPPTDVADTPLAAQWILSTTGDGTFTLVSASSKTLLEVGGQATADGSPVGTYLANSGVNQRWRIVDETVLGIEPVEAFTAPGTAPELPATVTPVYRDGARGALPVTWDVPDDDAWAEPGTVEVTGTVVAPTGGEVAATATVVVDELTSTLPARAKAYAGGTPALPATVTAVAAGGAEVQRPVVWDDAPAGAYDAVGVVELTGTADAGAGATLPATVRVQVTEAASANGALAAGTTASATFTEPGYAVGGVVNGNLTDKAWSNWVSGTKRSSDTLAVTLPADRDVTGVVTRFWKDGSSASWAQSVRLQALVGGTWTDVGAPVPVDASPDGPAPAVEIPADVRTSSVRVVLTARANTHLVVSEIEVLAKVPGTGTDATASGITLAGEPLTGFDPAVTAYDVPVAGGVPAVEAAAHDPYATVAVQAADAVPGTTTVRVTAEDGTEQAYELRWTADAGTAPVTAVAETRCLAGKVYVAVRATNDGDAPLDVTLATPYGTRTFTGVARGASAYQSFASRAASVPAGTAVVTVDGFEPVEVAFDARTC</sequence>
<dbReference type="Proteomes" id="UP000035265">
    <property type="component" value="Unassembled WGS sequence"/>
</dbReference>
<dbReference type="SUPFAM" id="SSF51445">
    <property type="entry name" value="(Trans)glycosidases"/>
    <property type="match status" value="1"/>
</dbReference>
<name>A0A0H2KRJ5_9MICO</name>